<feature type="non-terminal residue" evidence="2">
    <location>
        <position position="1"/>
    </location>
</feature>
<dbReference type="AlphaFoldDB" id="A0AA41VL67"/>
<name>A0AA41VL67_PAPNU</name>
<comment type="caution">
    <text evidence="2">The sequence shown here is derived from an EMBL/GenBank/DDBJ whole genome shotgun (WGS) entry which is preliminary data.</text>
</comment>
<dbReference type="EMBL" id="JAJJMA010245197">
    <property type="protein sequence ID" value="MCL7043311.1"/>
    <property type="molecule type" value="Genomic_DNA"/>
</dbReference>
<accession>A0AA41VL67</accession>
<evidence type="ECO:0000313" key="3">
    <source>
        <dbReference type="Proteomes" id="UP001177140"/>
    </source>
</evidence>
<feature type="transmembrane region" description="Helical" evidence="1">
    <location>
        <begin position="46"/>
        <end position="68"/>
    </location>
</feature>
<proteinExistence type="predicted"/>
<evidence type="ECO:0000313" key="2">
    <source>
        <dbReference type="EMBL" id="MCL7043311.1"/>
    </source>
</evidence>
<protein>
    <submittedName>
        <fullName evidence="2">Uncharacterized protein</fullName>
    </submittedName>
</protein>
<evidence type="ECO:0000256" key="1">
    <source>
        <dbReference type="SAM" id="Phobius"/>
    </source>
</evidence>
<keyword evidence="1" id="KW-1133">Transmembrane helix</keyword>
<reference evidence="2" key="1">
    <citation type="submission" date="2022-03" db="EMBL/GenBank/DDBJ databases">
        <title>A functionally conserved STORR gene fusion in Papaver species that diverged 16.8 million years ago.</title>
        <authorList>
            <person name="Catania T."/>
        </authorList>
    </citation>
    <scope>NUCLEOTIDE SEQUENCE</scope>
    <source>
        <strain evidence="2">S-191538</strain>
    </source>
</reference>
<keyword evidence="1" id="KW-0812">Transmembrane</keyword>
<sequence length="89" mass="10294">MAYNENSNREPLLSEKEEVLYYDDCPGCRIDHRKETNLGAPYKELVYIWIVALCAGLPISSLYPYLYFLVRDFNVAKRAEDIGYYAGCV</sequence>
<gene>
    <name evidence="2" type="ORF">MKW94_006912</name>
</gene>
<keyword evidence="3" id="KW-1185">Reference proteome</keyword>
<keyword evidence="1" id="KW-0472">Membrane</keyword>
<dbReference type="Proteomes" id="UP001177140">
    <property type="component" value="Unassembled WGS sequence"/>
</dbReference>
<organism evidence="2 3">
    <name type="scientific">Papaver nudicaule</name>
    <name type="common">Iceland poppy</name>
    <dbReference type="NCBI Taxonomy" id="74823"/>
    <lineage>
        <taxon>Eukaryota</taxon>
        <taxon>Viridiplantae</taxon>
        <taxon>Streptophyta</taxon>
        <taxon>Embryophyta</taxon>
        <taxon>Tracheophyta</taxon>
        <taxon>Spermatophyta</taxon>
        <taxon>Magnoliopsida</taxon>
        <taxon>Ranunculales</taxon>
        <taxon>Papaveraceae</taxon>
        <taxon>Papaveroideae</taxon>
        <taxon>Papaver</taxon>
    </lineage>
</organism>